<protein>
    <submittedName>
        <fullName evidence="2">Uncharacterized protein</fullName>
    </submittedName>
</protein>
<feature type="signal peptide" evidence="1">
    <location>
        <begin position="1"/>
        <end position="17"/>
    </location>
</feature>
<comment type="caution">
    <text evidence="2">The sequence shown here is derived from an EMBL/GenBank/DDBJ whole genome shotgun (WGS) entry which is preliminary data.</text>
</comment>
<evidence type="ECO:0000313" key="3">
    <source>
        <dbReference type="Proteomes" id="UP000326924"/>
    </source>
</evidence>
<reference evidence="2 3" key="1">
    <citation type="submission" date="2019-09" db="EMBL/GenBank/DDBJ databases">
        <title>Draft genome of the ectomycorrhizal ascomycete Sphaerosporella brunnea.</title>
        <authorList>
            <consortium name="DOE Joint Genome Institute"/>
            <person name="Benucci G.M."/>
            <person name="Marozzi G."/>
            <person name="Antonielli L."/>
            <person name="Sanchez S."/>
            <person name="Marco P."/>
            <person name="Wang X."/>
            <person name="Falini L.B."/>
            <person name="Barry K."/>
            <person name="Haridas S."/>
            <person name="Lipzen A."/>
            <person name="Labutti K."/>
            <person name="Grigoriev I.V."/>
            <person name="Murat C."/>
            <person name="Martin F."/>
            <person name="Albertini E."/>
            <person name="Donnini D."/>
            <person name="Bonito G."/>
        </authorList>
    </citation>
    <scope>NUCLEOTIDE SEQUENCE [LARGE SCALE GENOMIC DNA]</scope>
    <source>
        <strain evidence="2 3">Sb_GMNB300</strain>
    </source>
</reference>
<accession>A0A5J5ETK7</accession>
<gene>
    <name evidence="2" type="ORF">FN846DRAFT_920092</name>
</gene>
<evidence type="ECO:0000313" key="2">
    <source>
        <dbReference type="EMBL" id="KAA8902932.1"/>
    </source>
</evidence>
<dbReference type="InParanoid" id="A0A5J5ETK7"/>
<dbReference type="Gene3D" id="2.40.160.20">
    <property type="match status" value="1"/>
</dbReference>
<dbReference type="Proteomes" id="UP000326924">
    <property type="component" value="Unassembled WGS sequence"/>
</dbReference>
<dbReference type="OrthoDB" id="2544694at2759"/>
<feature type="chain" id="PRO_5023827678" evidence="1">
    <location>
        <begin position="18"/>
        <end position="188"/>
    </location>
</feature>
<proteinExistence type="predicted"/>
<dbReference type="Pfam" id="PF11578">
    <property type="entry name" value="DUF3237"/>
    <property type="match status" value="1"/>
</dbReference>
<dbReference type="PANTHER" id="PTHR37315:SF1">
    <property type="entry name" value="UPF0311 PROTEIN BLR7842"/>
    <property type="match status" value="1"/>
</dbReference>
<dbReference type="PANTHER" id="PTHR37315">
    <property type="entry name" value="UPF0311 PROTEIN BLR7842"/>
    <property type="match status" value="1"/>
</dbReference>
<keyword evidence="1" id="KW-0732">Signal</keyword>
<sequence>MQHFNLILLLFPLLASAFRFNSLPFGPDGNLTLPSPTLTPDFRIIFDLGQRVAVGPGPWGQRNWIPFTGGRWVAKWGAGTIVDGGQDSQVVIGDLSARVEPTYVLKTADETPAYILVKGLGWRTGRNEVLQKLGNPLLADTVKPSEYKFFVHVQMETGDVRYNHTNTKMWIARGAKLGSKVVLDGYVL</sequence>
<dbReference type="AlphaFoldDB" id="A0A5J5ETK7"/>
<organism evidence="2 3">
    <name type="scientific">Sphaerosporella brunnea</name>
    <dbReference type="NCBI Taxonomy" id="1250544"/>
    <lineage>
        <taxon>Eukaryota</taxon>
        <taxon>Fungi</taxon>
        <taxon>Dikarya</taxon>
        <taxon>Ascomycota</taxon>
        <taxon>Pezizomycotina</taxon>
        <taxon>Pezizomycetes</taxon>
        <taxon>Pezizales</taxon>
        <taxon>Pyronemataceae</taxon>
        <taxon>Sphaerosporella</taxon>
    </lineage>
</organism>
<evidence type="ECO:0000256" key="1">
    <source>
        <dbReference type="SAM" id="SignalP"/>
    </source>
</evidence>
<dbReference type="InterPro" id="IPR020915">
    <property type="entry name" value="UPF0311"/>
</dbReference>
<dbReference type="EMBL" id="VXIS01000124">
    <property type="protein sequence ID" value="KAA8902932.1"/>
    <property type="molecule type" value="Genomic_DNA"/>
</dbReference>
<keyword evidence="3" id="KW-1185">Reference proteome</keyword>
<name>A0A5J5ETK7_9PEZI</name>